<evidence type="ECO:0000313" key="2">
    <source>
        <dbReference type="EMBL" id="BBY24637.1"/>
    </source>
</evidence>
<accession>A0A7I7QF07</accession>
<dbReference type="SUPFAM" id="SSF75304">
    <property type="entry name" value="Amidase signature (AS) enzymes"/>
    <property type="match status" value="1"/>
</dbReference>
<dbReference type="GO" id="GO:0003824">
    <property type="term" value="F:catalytic activity"/>
    <property type="evidence" value="ECO:0007669"/>
    <property type="project" value="InterPro"/>
</dbReference>
<proteinExistence type="predicted"/>
<organism evidence="2 3">
    <name type="scientific">Mycobacterium stomatepiae</name>
    <dbReference type="NCBI Taxonomy" id="470076"/>
    <lineage>
        <taxon>Bacteria</taxon>
        <taxon>Bacillati</taxon>
        <taxon>Actinomycetota</taxon>
        <taxon>Actinomycetes</taxon>
        <taxon>Mycobacteriales</taxon>
        <taxon>Mycobacteriaceae</taxon>
        <taxon>Mycobacterium</taxon>
        <taxon>Mycobacterium simiae complex</taxon>
    </lineage>
</organism>
<dbReference type="AlphaFoldDB" id="A0A7I7QF07"/>
<gene>
    <name evidence="2" type="ORF">MSTO_48420</name>
</gene>
<sequence>MSQSQDTIGIIARTVQDVALALAVMAEHDPADPASIKCRPIQPLAQVDANLHNTRIGIDSAYLREKSSPDIATNIEASWELLESMGAQLVEVDLRPLRDYDRAGSLLTWCEAAAVHGDHFGNAANDYPAAIRSRLHHAFVTSSADHVRALCAQGVSLARFLNTVFDERDVLATNTTSDTAPTIVAATEDAAQTTSRLLRTTRPFSFLGLPAITVPAGTDADGLPVGLQLAGRPFADQTVLTVAAAFQKCSTSILPIPAPALESNQ</sequence>
<dbReference type="Gene3D" id="3.90.1300.10">
    <property type="entry name" value="Amidase signature (AS) domain"/>
    <property type="match status" value="1"/>
</dbReference>
<protein>
    <recommendedName>
        <fullName evidence="1">Amidase domain-containing protein</fullName>
    </recommendedName>
</protein>
<dbReference type="PANTHER" id="PTHR11895">
    <property type="entry name" value="TRANSAMIDASE"/>
    <property type="match status" value="1"/>
</dbReference>
<evidence type="ECO:0000313" key="3">
    <source>
        <dbReference type="Proteomes" id="UP000467130"/>
    </source>
</evidence>
<reference evidence="2 3" key="1">
    <citation type="journal article" date="2019" name="Emerg. Microbes Infect.">
        <title>Comprehensive subspecies identification of 175 nontuberculous mycobacteria species based on 7547 genomic profiles.</title>
        <authorList>
            <person name="Matsumoto Y."/>
            <person name="Kinjo T."/>
            <person name="Motooka D."/>
            <person name="Nabeya D."/>
            <person name="Jung N."/>
            <person name="Uechi K."/>
            <person name="Horii T."/>
            <person name="Iida T."/>
            <person name="Fujita J."/>
            <person name="Nakamura S."/>
        </authorList>
    </citation>
    <scope>NUCLEOTIDE SEQUENCE [LARGE SCALE GENOMIC DNA]</scope>
    <source>
        <strain evidence="2 3">JCM 17783</strain>
    </source>
</reference>
<keyword evidence="3" id="KW-1185">Reference proteome</keyword>
<dbReference type="Pfam" id="PF01425">
    <property type="entry name" value="Amidase"/>
    <property type="match status" value="1"/>
</dbReference>
<dbReference type="EMBL" id="AP022587">
    <property type="protein sequence ID" value="BBY24637.1"/>
    <property type="molecule type" value="Genomic_DNA"/>
</dbReference>
<feature type="domain" description="Amidase" evidence="1">
    <location>
        <begin position="2"/>
        <end position="240"/>
    </location>
</feature>
<dbReference type="InterPro" id="IPR036928">
    <property type="entry name" value="AS_sf"/>
</dbReference>
<dbReference type="InterPro" id="IPR023631">
    <property type="entry name" value="Amidase_dom"/>
</dbReference>
<evidence type="ECO:0000259" key="1">
    <source>
        <dbReference type="Pfam" id="PF01425"/>
    </source>
</evidence>
<dbReference type="PANTHER" id="PTHR11895:SF176">
    <property type="entry name" value="AMIDASE AMID-RELATED"/>
    <property type="match status" value="1"/>
</dbReference>
<dbReference type="InterPro" id="IPR000120">
    <property type="entry name" value="Amidase"/>
</dbReference>
<name>A0A7I7QF07_9MYCO</name>
<dbReference type="KEGG" id="msto:MSTO_48420"/>
<dbReference type="Proteomes" id="UP000467130">
    <property type="component" value="Chromosome"/>
</dbReference>